<evidence type="ECO:0000313" key="2">
    <source>
        <dbReference type="Proteomes" id="UP000805193"/>
    </source>
</evidence>
<evidence type="ECO:0000313" key="1">
    <source>
        <dbReference type="EMBL" id="KAG0434877.1"/>
    </source>
</evidence>
<comment type="caution">
    <text evidence="1">The sequence shown here is derived from an EMBL/GenBank/DDBJ whole genome shotgun (WGS) entry which is preliminary data.</text>
</comment>
<proteinExistence type="predicted"/>
<reference evidence="1 2" key="1">
    <citation type="journal article" date="2020" name="Cell">
        <title>Large-Scale Comparative Analyses of Tick Genomes Elucidate Their Genetic Diversity and Vector Capacities.</title>
        <authorList>
            <consortium name="Tick Genome and Microbiome Consortium (TIGMIC)"/>
            <person name="Jia N."/>
            <person name="Wang J."/>
            <person name="Shi W."/>
            <person name="Du L."/>
            <person name="Sun Y."/>
            <person name="Zhan W."/>
            <person name="Jiang J.F."/>
            <person name="Wang Q."/>
            <person name="Zhang B."/>
            <person name="Ji P."/>
            <person name="Bell-Sakyi L."/>
            <person name="Cui X.M."/>
            <person name="Yuan T.T."/>
            <person name="Jiang B.G."/>
            <person name="Yang W.F."/>
            <person name="Lam T.T."/>
            <person name="Chang Q.C."/>
            <person name="Ding S.J."/>
            <person name="Wang X.J."/>
            <person name="Zhu J.G."/>
            <person name="Ruan X.D."/>
            <person name="Zhao L."/>
            <person name="Wei J.T."/>
            <person name="Ye R.Z."/>
            <person name="Que T.C."/>
            <person name="Du C.H."/>
            <person name="Zhou Y.H."/>
            <person name="Cheng J.X."/>
            <person name="Dai P.F."/>
            <person name="Guo W.B."/>
            <person name="Han X.H."/>
            <person name="Huang E.J."/>
            <person name="Li L.F."/>
            <person name="Wei W."/>
            <person name="Gao Y.C."/>
            <person name="Liu J.Z."/>
            <person name="Shao H.Z."/>
            <person name="Wang X."/>
            <person name="Wang C.C."/>
            <person name="Yang T.C."/>
            <person name="Huo Q.B."/>
            <person name="Li W."/>
            <person name="Chen H.Y."/>
            <person name="Chen S.E."/>
            <person name="Zhou L.G."/>
            <person name="Ni X.B."/>
            <person name="Tian J.H."/>
            <person name="Sheng Y."/>
            <person name="Liu T."/>
            <person name="Pan Y.S."/>
            <person name="Xia L.Y."/>
            <person name="Li J."/>
            <person name="Zhao F."/>
            <person name="Cao W.C."/>
        </authorList>
    </citation>
    <scope>NUCLEOTIDE SEQUENCE [LARGE SCALE GENOMIC DNA]</scope>
    <source>
        <strain evidence="1">Iper-2018</strain>
    </source>
</reference>
<gene>
    <name evidence="1" type="ORF">HPB47_018810</name>
</gene>
<accession>A0AC60QM30</accession>
<keyword evidence="2" id="KW-1185">Reference proteome</keyword>
<dbReference type="EMBL" id="JABSTQ010008110">
    <property type="protein sequence ID" value="KAG0434877.1"/>
    <property type="molecule type" value="Genomic_DNA"/>
</dbReference>
<sequence length="234" mass="26175">MSPPLRHRVANNCAYYGLHINVSNMSGNEFLNFFLLGLVEFPALFAAWWTMEHYGRRWTNVGYQLLVSMGCVASCFIPSGAIVAGVTASLIAKFACTASFMIMYQQAAELMPTPLRAFALGSSSAFSSGFCICMPYIIYLGKYGMWIPFLFLAVLAATAGISSAWLPETYGYALCQTIEDAEDFRKNRKFFSLHLSGELGVAPYEDTPRKRRSPLRQPRKARLPQLRHRSHLGE</sequence>
<protein>
    <submittedName>
        <fullName evidence="1">Uncharacterized protein</fullName>
    </submittedName>
</protein>
<name>A0AC60QM30_IXOPE</name>
<dbReference type="Proteomes" id="UP000805193">
    <property type="component" value="Unassembled WGS sequence"/>
</dbReference>
<organism evidence="1 2">
    <name type="scientific">Ixodes persulcatus</name>
    <name type="common">Taiga tick</name>
    <dbReference type="NCBI Taxonomy" id="34615"/>
    <lineage>
        <taxon>Eukaryota</taxon>
        <taxon>Metazoa</taxon>
        <taxon>Ecdysozoa</taxon>
        <taxon>Arthropoda</taxon>
        <taxon>Chelicerata</taxon>
        <taxon>Arachnida</taxon>
        <taxon>Acari</taxon>
        <taxon>Parasitiformes</taxon>
        <taxon>Ixodida</taxon>
        <taxon>Ixodoidea</taxon>
        <taxon>Ixodidae</taxon>
        <taxon>Ixodinae</taxon>
        <taxon>Ixodes</taxon>
    </lineage>
</organism>